<comment type="caution">
    <text evidence="1">The sequence shown here is derived from an EMBL/GenBank/DDBJ whole genome shotgun (WGS) entry which is preliminary data.</text>
</comment>
<gene>
    <name evidence="1" type="ORF">ACFSJD_14405</name>
</gene>
<name>A0ABW4EUZ5_9PSEU</name>
<dbReference type="EMBL" id="JBHUCO010000014">
    <property type="protein sequence ID" value="MFD1518688.1"/>
    <property type="molecule type" value="Genomic_DNA"/>
</dbReference>
<accession>A0ABW4EUZ5</accession>
<protein>
    <submittedName>
        <fullName evidence="1">Uncharacterized protein</fullName>
    </submittedName>
</protein>
<reference evidence="2" key="1">
    <citation type="journal article" date="2019" name="Int. J. Syst. Evol. Microbiol.">
        <title>The Global Catalogue of Microorganisms (GCM) 10K type strain sequencing project: providing services to taxonomists for standard genome sequencing and annotation.</title>
        <authorList>
            <consortium name="The Broad Institute Genomics Platform"/>
            <consortium name="The Broad Institute Genome Sequencing Center for Infectious Disease"/>
            <person name="Wu L."/>
            <person name="Ma J."/>
        </authorList>
    </citation>
    <scope>NUCLEOTIDE SEQUENCE [LARGE SCALE GENOMIC DNA]</scope>
    <source>
        <strain evidence="2">CCM 7043</strain>
    </source>
</reference>
<keyword evidence="2" id="KW-1185">Reference proteome</keyword>
<evidence type="ECO:0000313" key="1">
    <source>
        <dbReference type="EMBL" id="MFD1518688.1"/>
    </source>
</evidence>
<evidence type="ECO:0000313" key="2">
    <source>
        <dbReference type="Proteomes" id="UP001597114"/>
    </source>
</evidence>
<organism evidence="1 2">
    <name type="scientific">Pseudonocardia yunnanensis</name>
    <dbReference type="NCBI Taxonomy" id="58107"/>
    <lineage>
        <taxon>Bacteria</taxon>
        <taxon>Bacillati</taxon>
        <taxon>Actinomycetota</taxon>
        <taxon>Actinomycetes</taxon>
        <taxon>Pseudonocardiales</taxon>
        <taxon>Pseudonocardiaceae</taxon>
        <taxon>Pseudonocardia</taxon>
    </lineage>
</organism>
<dbReference type="RefSeq" id="WP_344726364.1">
    <property type="nucleotide sequence ID" value="NZ_BAAAUS010000037.1"/>
</dbReference>
<sequence>MAVDPEYDTLMDRVAGACASDDPATISRVYRSEDLAVPQQMIT</sequence>
<proteinExistence type="predicted"/>
<dbReference type="Proteomes" id="UP001597114">
    <property type="component" value="Unassembled WGS sequence"/>
</dbReference>